<gene>
    <name evidence="1" type="ORF">CLV72_102325</name>
</gene>
<comment type="caution">
    <text evidence="1">The sequence shown here is derived from an EMBL/GenBank/DDBJ whole genome shotgun (WGS) entry which is preliminary data.</text>
</comment>
<sequence length="86" mass="8873">MPSRSAPLTVVYVAHAGTRAHAAELAEADGVTADGTWITATVRGLLRLSNGSGIQSDHFRLLVTTAAGVQLVFVPTVVELPPPAVV</sequence>
<dbReference type="RefSeq" id="WP_106242542.1">
    <property type="nucleotide sequence ID" value="NZ_PVZC01000002.1"/>
</dbReference>
<dbReference type="AlphaFoldDB" id="A0A2T0QA12"/>
<dbReference type="Proteomes" id="UP000237846">
    <property type="component" value="Unassembled WGS sequence"/>
</dbReference>
<protein>
    <submittedName>
        <fullName evidence="1">Uncharacterized protein</fullName>
    </submittedName>
</protein>
<evidence type="ECO:0000313" key="1">
    <source>
        <dbReference type="EMBL" id="PRY00694.1"/>
    </source>
</evidence>
<organism evidence="1 2">
    <name type="scientific">Allonocardiopsis opalescens</name>
    <dbReference type="NCBI Taxonomy" id="1144618"/>
    <lineage>
        <taxon>Bacteria</taxon>
        <taxon>Bacillati</taxon>
        <taxon>Actinomycetota</taxon>
        <taxon>Actinomycetes</taxon>
        <taxon>Streptosporangiales</taxon>
        <taxon>Allonocardiopsis</taxon>
    </lineage>
</organism>
<evidence type="ECO:0000313" key="2">
    <source>
        <dbReference type="Proteomes" id="UP000237846"/>
    </source>
</evidence>
<reference evidence="1 2" key="1">
    <citation type="submission" date="2018-03" db="EMBL/GenBank/DDBJ databases">
        <title>Genomic Encyclopedia of Archaeal and Bacterial Type Strains, Phase II (KMG-II): from individual species to whole genera.</title>
        <authorList>
            <person name="Goeker M."/>
        </authorList>
    </citation>
    <scope>NUCLEOTIDE SEQUENCE [LARGE SCALE GENOMIC DNA]</scope>
    <source>
        <strain evidence="1 2">DSM 45601</strain>
    </source>
</reference>
<proteinExistence type="predicted"/>
<name>A0A2T0QA12_9ACTN</name>
<keyword evidence="2" id="KW-1185">Reference proteome</keyword>
<dbReference type="EMBL" id="PVZC01000002">
    <property type="protein sequence ID" value="PRY00694.1"/>
    <property type="molecule type" value="Genomic_DNA"/>
</dbReference>
<accession>A0A2T0QA12</accession>